<reference evidence="4" key="1">
    <citation type="submission" date="2020-05" db="EMBL/GenBank/DDBJ databases">
        <title>Phylogenomic resolution of chytrid fungi.</title>
        <authorList>
            <person name="Stajich J.E."/>
            <person name="Amses K."/>
            <person name="Simmons R."/>
            <person name="Seto K."/>
            <person name="Myers J."/>
            <person name="Bonds A."/>
            <person name="Quandt C.A."/>
            <person name="Barry K."/>
            <person name="Liu P."/>
            <person name="Grigoriev I."/>
            <person name="Longcore J.E."/>
            <person name="James T.Y."/>
        </authorList>
    </citation>
    <scope>NUCLEOTIDE SEQUENCE</scope>
    <source>
        <strain evidence="4">JEL0318</strain>
    </source>
</reference>
<dbReference type="Proteomes" id="UP001212841">
    <property type="component" value="Unassembled WGS sequence"/>
</dbReference>
<accession>A0AAD5X0I5</accession>
<gene>
    <name evidence="4" type="ORF">HK097_010360</name>
</gene>
<dbReference type="GO" id="GO:0006487">
    <property type="term" value="P:protein N-linked glycosylation"/>
    <property type="evidence" value="ECO:0007669"/>
    <property type="project" value="TreeGrafter"/>
</dbReference>
<organism evidence="4 5">
    <name type="scientific">Rhizophlyctis rosea</name>
    <dbReference type="NCBI Taxonomy" id="64517"/>
    <lineage>
        <taxon>Eukaryota</taxon>
        <taxon>Fungi</taxon>
        <taxon>Fungi incertae sedis</taxon>
        <taxon>Chytridiomycota</taxon>
        <taxon>Chytridiomycota incertae sedis</taxon>
        <taxon>Chytridiomycetes</taxon>
        <taxon>Rhizophlyctidales</taxon>
        <taxon>Rhizophlyctidaceae</taxon>
        <taxon>Rhizophlyctis</taxon>
    </lineage>
</organism>
<keyword evidence="5" id="KW-1185">Reference proteome</keyword>
<evidence type="ECO:0000256" key="3">
    <source>
        <dbReference type="ARBA" id="ARBA00022679"/>
    </source>
</evidence>
<dbReference type="InterPro" id="IPR008630">
    <property type="entry name" value="Glyco_trans_34"/>
</dbReference>
<dbReference type="GO" id="GO:0000139">
    <property type="term" value="C:Golgi membrane"/>
    <property type="evidence" value="ECO:0007669"/>
    <property type="project" value="TreeGrafter"/>
</dbReference>
<dbReference type="PANTHER" id="PTHR31306">
    <property type="entry name" value="ALPHA-1,6-MANNOSYLTRANSFERASE MNN11-RELATED"/>
    <property type="match status" value="1"/>
</dbReference>
<keyword evidence="2" id="KW-0328">Glycosyltransferase</keyword>
<comment type="caution">
    <text evidence="4">The sequence shown here is derived from an EMBL/GenBank/DDBJ whole genome shotgun (WGS) entry which is preliminary data.</text>
</comment>
<comment type="similarity">
    <text evidence="1">Belongs to the glycosyltransferase 34 family.</text>
</comment>
<evidence type="ECO:0000256" key="2">
    <source>
        <dbReference type="ARBA" id="ARBA00022676"/>
    </source>
</evidence>
<evidence type="ECO:0000313" key="5">
    <source>
        <dbReference type="Proteomes" id="UP001212841"/>
    </source>
</evidence>
<keyword evidence="3" id="KW-0808">Transferase</keyword>
<evidence type="ECO:0000256" key="1">
    <source>
        <dbReference type="ARBA" id="ARBA00005664"/>
    </source>
</evidence>
<dbReference type="AlphaFoldDB" id="A0AAD5X0I5"/>
<dbReference type="Pfam" id="PF05637">
    <property type="entry name" value="Glyco_transf_34"/>
    <property type="match status" value="1"/>
</dbReference>
<evidence type="ECO:0008006" key="6">
    <source>
        <dbReference type="Google" id="ProtNLM"/>
    </source>
</evidence>
<dbReference type="PANTHER" id="PTHR31306:SF4">
    <property type="entry name" value="ALPHA-1,2-GALACTOSYLTRANSFERASE"/>
    <property type="match status" value="1"/>
</dbReference>
<proteinExistence type="inferred from homology"/>
<dbReference type="GO" id="GO:0016757">
    <property type="term" value="F:glycosyltransferase activity"/>
    <property type="evidence" value="ECO:0007669"/>
    <property type="project" value="UniProtKB-KW"/>
</dbReference>
<sequence>MFRIRPSRCALILLLLVPIVLFYTLLGRISSSLHANTASASVATTTPPTNPPLKIGIITLNLYDQPFPDWIEKATLSKQEYCYKHNYTCLVFTQRIIPKEDTHLMKVWDKIYLAKQILPEYDWIWLLDTDSYLTNANLTLETVISRSRSLHRSDHPMEIIISHDENALNCGSFFLHNSPWTHQTLNHWWDLRNQKHYPHWDAWFEQAAFLWMHEKNEFGVKERTSVVPQHWINSYMPYRPKGAYEVLKETGKYHGREAKEWWWRPGDLVMHGPGFYKGTFERFVGEPFGL</sequence>
<evidence type="ECO:0000313" key="4">
    <source>
        <dbReference type="EMBL" id="KAJ3048640.1"/>
    </source>
</evidence>
<dbReference type="InterPro" id="IPR029044">
    <property type="entry name" value="Nucleotide-diphossugar_trans"/>
</dbReference>
<dbReference type="Gene3D" id="3.90.550.10">
    <property type="entry name" value="Spore Coat Polysaccharide Biosynthesis Protein SpsA, Chain A"/>
    <property type="match status" value="1"/>
</dbReference>
<protein>
    <recommendedName>
        <fullName evidence="6">Glycosyltransferase family 34 protein</fullName>
    </recommendedName>
</protein>
<name>A0AAD5X0I5_9FUNG</name>
<dbReference type="EMBL" id="JADGJD010000761">
    <property type="protein sequence ID" value="KAJ3048640.1"/>
    <property type="molecule type" value="Genomic_DNA"/>
</dbReference>